<comment type="similarity">
    <text evidence="2">Belongs to the HMGB family.</text>
</comment>
<name>W9RDH1_9ROSA</name>
<dbReference type="GO" id="GO:0003677">
    <property type="term" value="F:DNA binding"/>
    <property type="evidence" value="ECO:0007669"/>
    <property type="project" value="UniProtKB-UniRule"/>
</dbReference>
<dbReference type="STRING" id="981085.W9RDH1"/>
<protein>
    <submittedName>
        <fullName evidence="8">High mobility group B protein 1</fullName>
    </submittedName>
</protein>
<dbReference type="GO" id="GO:0003682">
    <property type="term" value="F:chromatin binding"/>
    <property type="evidence" value="ECO:0007669"/>
    <property type="project" value="UniProtKB-ARBA"/>
</dbReference>
<dbReference type="SMART" id="SM00398">
    <property type="entry name" value="HMG"/>
    <property type="match status" value="1"/>
</dbReference>
<feature type="region of interest" description="Disordered" evidence="6">
    <location>
        <begin position="76"/>
        <end position="98"/>
    </location>
</feature>
<feature type="DNA-binding region" description="HMG box" evidence="5">
    <location>
        <begin position="42"/>
        <end position="111"/>
    </location>
</feature>
<evidence type="ECO:0000259" key="7">
    <source>
        <dbReference type="PROSITE" id="PS50118"/>
    </source>
</evidence>
<dbReference type="KEGG" id="mnt:21385567"/>
<evidence type="ECO:0000256" key="5">
    <source>
        <dbReference type="PROSITE-ProRule" id="PRU00267"/>
    </source>
</evidence>
<dbReference type="InterPro" id="IPR036910">
    <property type="entry name" value="HMG_box_dom_sf"/>
</dbReference>
<keyword evidence="3 5" id="KW-0238">DNA-binding</keyword>
<dbReference type="OrthoDB" id="1919336at2759"/>
<dbReference type="eggNOG" id="KOG0381">
    <property type="taxonomic scope" value="Eukaryota"/>
</dbReference>
<dbReference type="PANTHER" id="PTHR46261">
    <property type="entry name" value="HIGH MOBILITY GROUP B PROTEIN 4-RELATED"/>
    <property type="match status" value="1"/>
</dbReference>
<dbReference type="Pfam" id="PF00505">
    <property type="entry name" value="HMG_box"/>
    <property type="match status" value="1"/>
</dbReference>
<sequence>MRGPKTAAIAHKKPDVEILKKSKAGATKTKKEKASKKNSDAPKRPASAFFVFMEEFRKSYKENYPDVKSVAVVGKAGGEKWKSMSDADKAPYVEKASKRKAEYEKALEAYKKLHGNGGDEKPEESEKSGSEVHEGSGDSGENNSY</sequence>
<evidence type="ECO:0000256" key="4">
    <source>
        <dbReference type="ARBA" id="ARBA00023242"/>
    </source>
</evidence>
<evidence type="ECO:0000313" key="8">
    <source>
        <dbReference type="EMBL" id="EXB83378.1"/>
    </source>
</evidence>
<proteinExistence type="inferred from homology"/>
<feature type="region of interest" description="Disordered" evidence="6">
    <location>
        <begin position="110"/>
        <end position="145"/>
    </location>
</feature>
<evidence type="ECO:0000256" key="1">
    <source>
        <dbReference type="ARBA" id="ARBA00004123"/>
    </source>
</evidence>
<dbReference type="CDD" id="cd22005">
    <property type="entry name" value="HMG-box_AtHMGB1-like"/>
    <property type="match status" value="1"/>
</dbReference>
<evidence type="ECO:0000256" key="2">
    <source>
        <dbReference type="ARBA" id="ARBA00008774"/>
    </source>
</evidence>
<evidence type="ECO:0000313" key="9">
    <source>
        <dbReference type="Proteomes" id="UP000030645"/>
    </source>
</evidence>
<keyword evidence="4 5" id="KW-0539">Nucleus</keyword>
<dbReference type="GO" id="GO:0000785">
    <property type="term" value="C:chromatin"/>
    <property type="evidence" value="ECO:0007669"/>
    <property type="project" value="UniProtKB-ARBA"/>
</dbReference>
<dbReference type="InterPro" id="IPR031061">
    <property type="entry name" value="HMGB_plant"/>
</dbReference>
<dbReference type="InterPro" id="IPR009071">
    <property type="entry name" value="HMG_box_dom"/>
</dbReference>
<organism evidence="8 9">
    <name type="scientific">Morus notabilis</name>
    <dbReference type="NCBI Taxonomy" id="981085"/>
    <lineage>
        <taxon>Eukaryota</taxon>
        <taxon>Viridiplantae</taxon>
        <taxon>Streptophyta</taxon>
        <taxon>Embryophyta</taxon>
        <taxon>Tracheophyta</taxon>
        <taxon>Spermatophyta</taxon>
        <taxon>Magnoliopsida</taxon>
        <taxon>eudicotyledons</taxon>
        <taxon>Gunneridae</taxon>
        <taxon>Pentapetalae</taxon>
        <taxon>rosids</taxon>
        <taxon>fabids</taxon>
        <taxon>Rosales</taxon>
        <taxon>Moraceae</taxon>
        <taxon>Moreae</taxon>
        <taxon>Morus</taxon>
    </lineage>
</organism>
<keyword evidence="9" id="KW-1185">Reference proteome</keyword>
<dbReference type="PROSITE" id="PS50118">
    <property type="entry name" value="HMG_BOX_2"/>
    <property type="match status" value="1"/>
</dbReference>
<dbReference type="GO" id="GO:0005634">
    <property type="term" value="C:nucleus"/>
    <property type="evidence" value="ECO:0007669"/>
    <property type="project" value="UniProtKB-SubCell"/>
</dbReference>
<dbReference type="EMBL" id="KE344882">
    <property type="protein sequence ID" value="EXB83378.1"/>
    <property type="molecule type" value="Genomic_DNA"/>
</dbReference>
<feature type="compositionally biased region" description="Basic and acidic residues" evidence="6">
    <location>
        <begin position="110"/>
        <end position="136"/>
    </location>
</feature>
<evidence type="ECO:0000256" key="3">
    <source>
        <dbReference type="ARBA" id="ARBA00023125"/>
    </source>
</evidence>
<feature type="compositionally biased region" description="Basic and acidic residues" evidence="6">
    <location>
        <begin position="77"/>
        <end position="98"/>
    </location>
</feature>
<accession>W9RDH1</accession>
<dbReference type="GO" id="GO:0006325">
    <property type="term" value="P:chromatin organization"/>
    <property type="evidence" value="ECO:0007669"/>
    <property type="project" value="UniProtKB-ARBA"/>
</dbReference>
<feature type="region of interest" description="Disordered" evidence="6">
    <location>
        <begin position="1"/>
        <end position="44"/>
    </location>
</feature>
<gene>
    <name evidence="8" type="ORF">L484_001986</name>
</gene>
<comment type="subcellular location">
    <subcellularLocation>
        <location evidence="1">Nucleus</location>
    </subcellularLocation>
</comment>
<dbReference type="Gene3D" id="1.10.30.10">
    <property type="entry name" value="High mobility group box domain"/>
    <property type="match status" value="1"/>
</dbReference>
<evidence type="ECO:0000256" key="6">
    <source>
        <dbReference type="SAM" id="MobiDB-lite"/>
    </source>
</evidence>
<dbReference type="PANTHER" id="PTHR46261:SF32">
    <property type="entry name" value="HIGH MOBILITY GROUP B PROTEIN 3-LIKE"/>
    <property type="match status" value="1"/>
</dbReference>
<dbReference type="AlphaFoldDB" id="W9RDH1"/>
<dbReference type="Proteomes" id="UP000030645">
    <property type="component" value="Unassembled WGS sequence"/>
</dbReference>
<dbReference type="GO" id="GO:0030527">
    <property type="term" value="F:structural constituent of chromatin"/>
    <property type="evidence" value="ECO:0007669"/>
    <property type="project" value="UniProtKB-ARBA"/>
</dbReference>
<reference evidence="9" key="1">
    <citation type="submission" date="2013-01" db="EMBL/GenBank/DDBJ databases">
        <title>Draft Genome Sequence of a Mulberry Tree, Morus notabilis C.K. Schneid.</title>
        <authorList>
            <person name="He N."/>
            <person name="Zhao S."/>
        </authorList>
    </citation>
    <scope>NUCLEOTIDE SEQUENCE</scope>
</reference>
<dbReference type="SUPFAM" id="SSF47095">
    <property type="entry name" value="HMG-box"/>
    <property type="match status" value="1"/>
</dbReference>
<feature type="domain" description="HMG box" evidence="7">
    <location>
        <begin position="42"/>
        <end position="111"/>
    </location>
</feature>